<dbReference type="OrthoDB" id="973976at2"/>
<gene>
    <name evidence="9" type="ORF">DLK05_12865</name>
</gene>
<dbReference type="Pfam" id="PF02687">
    <property type="entry name" value="FtsX"/>
    <property type="match status" value="2"/>
</dbReference>
<keyword evidence="4 6" id="KW-1133">Transmembrane helix</keyword>
<comment type="caution">
    <text evidence="9">The sequence shown here is derived from an EMBL/GenBank/DDBJ whole genome shotgun (WGS) entry which is preliminary data.</text>
</comment>
<feature type="transmembrane region" description="Helical" evidence="6">
    <location>
        <begin position="21"/>
        <end position="42"/>
    </location>
</feature>
<evidence type="ECO:0000259" key="8">
    <source>
        <dbReference type="Pfam" id="PF12704"/>
    </source>
</evidence>
<dbReference type="Pfam" id="PF12704">
    <property type="entry name" value="MacB_PCD"/>
    <property type="match status" value="1"/>
</dbReference>
<feature type="transmembrane region" description="Helical" evidence="6">
    <location>
        <begin position="374"/>
        <end position="395"/>
    </location>
</feature>
<dbReference type="PANTHER" id="PTHR30572">
    <property type="entry name" value="MEMBRANE COMPONENT OF TRANSPORTER-RELATED"/>
    <property type="match status" value="1"/>
</dbReference>
<evidence type="ECO:0000256" key="3">
    <source>
        <dbReference type="ARBA" id="ARBA00022692"/>
    </source>
</evidence>
<dbReference type="InterPro" id="IPR025857">
    <property type="entry name" value="MacB_PCD"/>
</dbReference>
<feature type="transmembrane region" description="Helical" evidence="6">
    <location>
        <begin position="277"/>
        <end position="304"/>
    </location>
</feature>
<feature type="domain" description="ABC3 transporter permease C-terminal" evidence="7">
    <location>
        <begin position="661"/>
        <end position="774"/>
    </location>
</feature>
<sequence>MFIYYLKSAIRSLLVNKKFTIINILGFSFALSVSLAISIFLIHEFSYDRYHKNADQIVRIIDTKNNSSEIDYRVKDIILENFPEFKDACLVFKNPWPTNLTINNKAVSSNEIMSVDNHFFRFFSLKFIEGNPSQPFANQNSVILTKSTAQKLFGNTKVIGKEILFERKNLLRINGIVEDFPENSSIKAGIFVNAENDDFKFAFTCTNSDDVSTHRHPFRIYALLNEHSDPENVKNKLNADINILAPYLEEVDFLPLKDIYLHDNTIGSNTEKGNPQLLTLSTIIAGIILILAIVNYINLTLAQFNEKNKIIGIRKSYGASTKNLLFHYFIEAIIMAFISYLLSIFIVWICSPLYSSVFNYQFSIDLILDLKIQFYLLASILFLGFLSGLGPSIALAKANPSSNFRKEKNISISRNILVVFQFAVSIALIVSVLVIKTQISFVKHRDPGFNKSQLLLVNMPYLSKGSKTKAITYANELRKLPLFENVSLTNGVPGKVNFTMGSGIENDDNNISVPTLIVDTNFLSTFQIKIINGRKPLPSDFGKVCLINEAFYKHFKFNSLDNKRFDNYIDGGLKIIAVVNDFQYGSLHNRIAPTCIILGENSNYYQLNLRIATNSIQPAIKRVKEKWNEILSDYPLSYQFYDDWFDTMYEKEERLANTILLFTLIAIGISCFGILGLAIFSAERRTKEIGVRKTNGAKNYEIISMLTKDFLKRVVIAFVIACPIAWYAMNKWLENFAYRTELSWWIFALAGVIAMGVALFTVSFQSWRAATRNPVESLRYE</sequence>
<feature type="domain" description="ABC3 transporter permease C-terminal" evidence="7">
    <location>
        <begin position="283"/>
        <end position="400"/>
    </location>
</feature>
<evidence type="ECO:0000256" key="5">
    <source>
        <dbReference type="ARBA" id="ARBA00023136"/>
    </source>
</evidence>
<dbReference type="GO" id="GO:0022857">
    <property type="term" value="F:transmembrane transporter activity"/>
    <property type="evidence" value="ECO:0007669"/>
    <property type="project" value="TreeGrafter"/>
</dbReference>
<evidence type="ECO:0000313" key="10">
    <source>
        <dbReference type="Proteomes" id="UP000282985"/>
    </source>
</evidence>
<feature type="transmembrane region" description="Helical" evidence="6">
    <location>
        <begin position="416"/>
        <end position="435"/>
    </location>
</feature>
<feature type="transmembrane region" description="Helical" evidence="6">
    <location>
        <begin position="325"/>
        <end position="354"/>
    </location>
</feature>
<dbReference type="GO" id="GO:0005886">
    <property type="term" value="C:plasma membrane"/>
    <property type="evidence" value="ECO:0007669"/>
    <property type="project" value="UniProtKB-SubCell"/>
</dbReference>
<dbReference type="InterPro" id="IPR050250">
    <property type="entry name" value="Macrolide_Exporter_MacB"/>
</dbReference>
<dbReference type="Proteomes" id="UP000282985">
    <property type="component" value="Unassembled WGS sequence"/>
</dbReference>
<keyword evidence="2" id="KW-1003">Cell membrane</keyword>
<protein>
    <submittedName>
        <fullName evidence="9">ABC transporter permease</fullName>
    </submittedName>
</protein>
<accession>A0A434AGI5</accession>
<feature type="transmembrane region" description="Helical" evidence="6">
    <location>
        <begin position="659"/>
        <end position="682"/>
    </location>
</feature>
<keyword evidence="5 6" id="KW-0472">Membrane</keyword>
<feature type="transmembrane region" description="Helical" evidence="6">
    <location>
        <begin position="710"/>
        <end position="729"/>
    </location>
</feature>
<evidence type="ECO:0000256" key="1">
    <source>
        <dbReference type="ARBA" id="ARBA00004651"/>
    </source>
</evidence>
<dbReference type="RefSeq" id="WP_127344377.1">
    <property type="nucleotide sequence ID" value="NZ_RJJX01000020.1"/>
</dbReference>
<keyword evidence="3 6" id="KW-0812">Transmembrane</keyword>
<evidence type="ECO:0000256" key="6">
    <source>
        <dbReference type="SAM" id="Phobius"/>
    </source>
</evidence>
<organism evidence="9 10">
    <name type="scientific">Ancylomarina longa</name>
    <dbReference type="NCBI Taxonomy" id="2487017"/>
    <lineage>
        <taxon>Bacteria</taxon>
        <taxon>Pseudomonadati</taxon>
        <taxon>Bacteroidota</taxon>
        <taxon>Bacteroidia</taxon>
        <taxon>Marinilabiliales</taxon>
        <taxon>Marinifilaceae</taxon>
        <taxon>Ancylomarina</taxon>
    </lineage>
</organism>
<evidence type="ECO:0000313" key="9">
    <source>
        <dbReference type="EMBL" id="RUT73486.1"/>
    </source>
</evidence>
<dbReference type="InterPro" id="IPR003838">
    <property type="entry name" value="ABC3_permease_C"/>
</dbReference>
<keyword evidence="10" id="KW-1185">Reference proteome</keyword>
<comment type="subcellular location">
    <subcellularLocation>
        <location evidence="1">Cell membrane</location>
        <topology evidence="1">Multi-pass membrane protein</topology>
    </subcellularLocation>
</comment>
<reference evidence="9 10" key="1">
    <citation type="submission" date="2018-11" db="EMBL/GenBank/DDBJ databases">
        <title>Parancylomarina longa gen. nov., sp. nov., isolated from sediments of southern Okinawa.</title>
        <authorList>
            <person name="Fu T."/>
        </authorList>
    </citation>
    <scope>NUCLEOTIDE SEQUENCE [LARGE SCALE GENOMIC DNA]</scope>
    <source>
        <strain evidence="9 10">T3-2 S1-C</strain>
    </source>
</reference>
<dbReference type="EMBL" id="RJJX01000020">
    <property type="protein sequence ID" value="RUT73486.1"/>
    <property type="molecule type" value="Genomic_DNA"/>
</dbReference>
<name>A0A434AGI5_9BACT</name>
<evidence type="ECO:0000259" key="7">
    <source>
        <dbReference type="Pfam" id="PF02687"/>
    </source>
</evidence>
<feature type="domain" description="MacB-like periplasmic core" evidence="8">
    <location>
        <begin position="20"/>
        <end position="238"/>
    </location>
</feature>
<evidence type="ECO:0000256" key="4">
    <source>
        <dbReference type="ARBA" id="ARBA00022989"/>
    </source>
</evidence>
<feature type="transmembrane region" description="Helical" evidence="6">
    <location>
        <begin position="744"/>
        <end position="764"/>
    </location>
</feature>
<proteinExistence type="predicted"/>
<evidence type="ECO:0000256" key="2">
    <source>
        <dbReference type="ARBA" id="ARBA00022475"/>
    </source>
</evidence>
<dbReference type="AlphaFoldDB" id="A0A434AGI5"/>
<dbReference type="PANTHER" id="PTHR30572:SF18">
    <property type="entry name" value="ABC-TYPE MACROLIDE FAMILY EXPORT SYSTEM PERMEASE COMPONENT 2"/>
    <property type="match status" value="1"/>
</dbReference>